<dbReference type="EMBL" id="HBGW01034359">
    <property type="protein sequence ID" value="CAD9557796.1"/>
    <property type="molecule type" value="Transcribed_RNA"/>
</dbReference>
<gene>
    <name evidence="2" type="ORF">BRAN1462_LOCUS21733</name>
</gene>
<name>A0A7S2JU90_9DINO</name>
<organism evidence="2">
    <name type="scientific">Zooxanthella nutricula</name>
    <dbReference type="NCBI Taxonomy" id="1333877"/>
    <lineage>
        <taxon>Eukaryota</taxon>
        <taxon>Sar</taxon>
        <taxon>Alveolata</taxon>
        <taxon>Dinophyceae</taxon>
        <taxon>Peridiniales</taxon>
        <taxon>Peridiniales incertae sedis</taxon>
        <taxon>Zooxanthella</taxon>
    </lineage>
</organism>
<proteinExistence type="predicted"/>
<dbReference type="AlphaFoldDB" id="A0A7S2JU90"/>
<evidence type="ECO:0008006" key="3">
    <source>
        <dbReference type="Google" id="ProtNLM"/>
    </source>
</evidence>
<evidence type="ECO:0000313" key="2">
    <source>
        <dbReference type="EMBL" id="CAD9557796.1"/>
    </source>
</evidence>
<feature type="region of interest" description="Disordered" evidence="1">
    <location>
        <begin position="29"/>
        <end position="50"/>
    </location>
</feature>
<feature type="region of interest" description="Disordered" evidence="1">
    <location>
        <begin position="64"/>
        <end position="83"/>
    </location>
</feature>
<feature type="compositionally biased region" description="Basic and acidic residues" evidence="1">
    <location>
        <begin position="29"/>
        <end position="47"/>
    </location>
</feature>
<sequence>MAGSPQFDFSPPAFSVQDVFAGIHHIEGARADGGSHRGAQRADRDGLASDGASDYSFSVQSLPLPASEAPTENSPRTPAPPHARKCLQVAPELEDFREEFTVQVCRRQGASRHKLGLLTVAVSSDALVGLQVRVIKPGLIARWNVLHPEREVRVHDIVVKVNGKEGDADTLRAAIALDDDLDLTLRRTEADADAEA</sequence>
<reference evidence="2" key="1">
    <citation type="submission" date="2021-01" db="EMBL/GenBank/DDBJ databases">
        <authorList>
            <person name="Corre E."/>
            <person name="Pelletier E."/>
            <person name="Niang G."/>
            <person name="Scheremetjew M."/>
            <person name="Finn R."/>
            <person name="Kale V."/>
            <person name="Holt S."/>
            <person name="Cochrane G."/>
            <person name="Meng A."/>
            <person name="Brown T."/>
            <person name="Cohen L."/>
        </authorList>
    </citation>
    <scope>NUCLEOTIDE SEQUENCE</scope>
    <source>
        <strain evidence="2">RCC3387</strain>
    </source>
</reference>
<evidence type="ECO:0000256" key="1">
    <source>
        <dbReference type="SAM" id="MobiDB-lite"/>
    </source>
</evidence>
<accession>A0A7S2JU90</accession>
<protein>
    <recommendedName>
        <fullName evidence="3">PDZ domain-containing protein</fullName>
    </recommendedName>
</protein>